<sequence>MAKQKSRSEIETEVKIHVAAEKKAHFYVEHLAMVDNVTEDELNAIISTIMVHHYLDATEERSISKLCGYPICGNKLSKVKKQQYHISLIQQKVYDMSQRQFFCSDFCFKASKFIENQIPTEPIWLRSLGTKVKFLHREDKEEVRVNTDGQFEELPEPEEKIQSTKETYDRFDKFEKAEKKQPTSPTKQSSPSKRTNSVTKTMENKDLEMLASLEKAKTFLNEWIEGYTIGDSATKRSNTNSTNQINTNQPRDEKEFQAKVMNFLSKNPDWSNEATLSENFQEKMKVKSNKEKPYMPPVDWKSQALLRKRIVKEKVVSSLDKLQDILELSKSDLVQFDFFSFLDKLKYTRENIVLKTKEWIIVSIGLLLIYSEGCPEISKSFDKNVNHLKRFLTDKSLPDLQSIKNICPSIATKKTESDNIEDNIIYVSEDIDSDDGSISDEDAYGDNIFPPDSNTATTNYECDLSTICEYGGEFEELD</sequence>
<evidence type="ECO:0000256" key="7">
    <source>
        <dbReference type="ARBA" id="ARBA00022912"/>
    </source>
</evidence>
<evidence type="ECO:0000256" key="4">
    <source>
        <dbReference type="ARBA" id="ARBA00022771"/>
    </source>
</evidence>
<dbReference type="AlphaFoldDB" id="A0A7M5WZH7"/>
<dbReference type="GO" id="GO:0008270">
    <property type="term" value="F:zinc ion binding"/>
    <property type="evidence" value="ECO:0007669"/>
    <property type="project" value="UniProtKB-KW"/>
</dbReference>
<dbReference type="EC" id="3.1.3.16" evidence="12"/>
<dbReference type="GO" id="GO:0005737">
    <property type="term" value="C:cytoplasm"/>
    <property type="evidence" value="ECO:0007669"/>
    <property type="project" value="TreeGrafter"/>
</dbReference>
<dbReference type="PANTHER" id="PTHR14732:SF0">
    <property type="entry name" value="RNA POLYMERASE II SUBUNIT B1 CTD PHOSPHATASE RPAP2-RELATED"/>
    <property type="match status" value="1"/>
</dbReference>
<evidence type="ECO:0000256" key="9">
    <source>
        <dbReference type="ARBA" id="ARBA00047761"/>
    </source>
</evidence>
<dbReference type="GO" id="GO:0005634">
    <property type="term" value="C:nucleus"/>
    <property type="evidence" value="ECO:0007669"/>
    <property type="project" value="UniProtKB-SubCell"/>
</dbReference>
<dbReference type="InterPro" id="IPR039693">
    <property type="entry name" value="Rtr1/RPAP2"/>
</dbReference>
<feature type="domain" description="RTR1-type" evidence="14">
    <location>
        <begin position="44"/>
        <end position="127"/>
    </location>
</feature>
<organism evidence="15 16">
    <name type="scientific">Clytia hemisphaerica</name>
    <dbReference type="NCBI Taxonomy" id="252671"/>
    <lineage>
        <taxon>Eukaryota</taxon>
        <taxon>Metazoa</taxon>
        <taxon>Cnidaria</taxon>
        <taxon>Hydrozoa</taxon>
        <taxon>Hydroidolina</taxon>
        <taxon>Leptothecata</taxon>
        <taxon>Obeliida</taxon>
        <taxon>Clytiidae</taxon>
        <taxon>Clytia</taxon>
    </lineage>
</organism>
<comment type="catalytic activity">
    <reaction evidence="10 12">
        <text>O-phospho-L-threonyl-[protein] + H2O = L-threonyl-[protein] + phosphate</text>
        <dbReference type="Rhea" id="RHEA:47004"/>
        <dbReference type="Rhea" id="RHEA-COMP:11060"/>
        <dbReference type="Rhea" id="RHEA-COMP:11605"/>
        <dbReference type="ChEBI" id="CHEBI:15377"/>
        <dbReference type="ChEBI" id="CHEBI:30013"/>
        <dbReference type="ChEBI" id="CHEBI:43474"/>
        <dbReference type="ChEBI" id="CHEBI:61977"/>
        <dbReference type="EC" id="3.1.3.16"/>
    </reaction>
</comment>
<evidence type="ECO:0000256" key="3">
    <source>
        <dbReference type="ARBA" id="ARBA00022723"/>
    </source>
</evidence>
<keyword evidence="8 12" id="KW-0539">Nucleus</keyword>
<evidence type="ECO:0000256" key="10">
    <source>
        <dbReference type="ARBA" id="ARBA00048336"/>
    </source>
</evidence>
<proteinExistence type="inferred from homology"/>
<evidence type="ECO:0000313" key="16">
    <source>
        <dbReference type="Proteomes" id="UP000594262"/>
    </source>
</evidence>
<name>A0A7M5WZH7_9CNID</name>
<feature type="region of interest" description="Disordered" evidence="13">
    <location>
        <begin position="174"/>
        <end position="203"/>
    </location>
</feature>
<evidence type="ECO:0000256" key="13">
    <source>
        <dbReference type="SAM" id="MobiDB-lite"/>
    </source>
</evidence>
<keyword evidence="16" id="KW-1185">Reference proteome</keyword>
<keyword evidence="7 12" id="KW-0904">Protein phosphatase</keyword>
<dbReference type="Pfam" id="PF04181">
    <property type="entry name" value="RPAP2_Rtr1"/>
    <property type="match status" value="1"/>
</dbReference>
<comment type="function">
    <text evidence="12">Putative RNA polymerase II subunit B1 C-terminal domain (CTD) phosphatase involved in RNA polymerase II transcription regulation.</text>
</comment>
<evidence type="ECO:0000256" key="2">
    <source>
        <dbReference type="ARBA" id="ARBA00005676"/>
    </source>
</evidence>
<evidence type="ECO:0000256" key="5">
    <source>
        <dbReference type="ARBA" id="ARBA00022801"/>
    </source>
</evidence>
<dbReference type="OrthoDB" id="2590500at2759"/>
<accession>A0A7M5WZH7</accession>
<comment type="similarity">
    <text evidence="2 11 12">Belongs to the RPAP2 family.</text>
</comment>
<evidence type="ECO:0000313" key="15">
    <source>
        <dbReference type="EnsemblMetazoa" id="CLYHEMP014972.1"/>
    </source>
</evidence>
<dbReference type="InterPro" id="IPR007308">
    <property type="entry name" value="Rtr1/RPAP2_dom"/>
</dbReference>
<keyword evidence="4 12" id="KW-0863">Zinc-finger</keyword>
<keyword evidence="5 12" id="KW-0378">Hydrolase</keyword>
<evidence type="ECO:0000256" key="1">
    <source>
        <dbReference type="ARBA" id="ARBA00004123"/>
    </source>
</evidence>
<dbReference type="EnsemblMetazoa" id="CLYHEMT014972.1">
    <property type="protein sequence ID" value="CLYHEMP014972.1"/>
    <property type="gene ID" value="CLYHEMG014972"/>
</dbReference>
<comment type="subcellular location">
    <subcellularLocation>
        <location evidence="1 12">Nucleus</location>
    </subcellularLocation>
</comment>
<dbReference type="GO" id="GO:0043175">
    <property type="term" value="F:RNA polymerase core enzyme binding"/>
    <property type="evidence" value="ECO:0007669"/>
    <property type="project" value="UniProtKB-UniRule"/>
</dbReference>
<keyword evidence="6 12" id="KW-0862">Zinc</keyword>
<dbReference type="PROSITE" id="PS51479">
    <property type="entry name" value="ZF_RTR1"/>
    <property type="match status" value="1"/>
</dbReference>
<protein>
    <recommendedName>
        <fullName evidence="12">RNA polymerase II subunit B1 CTD phosphatase RPAP2 homolog</fullName>
        <ecNumber evidence="12">3.1.3.16</ecNumber>
    </recommendedName>
</protein>
<dbReference type="InterPro" id="IPR038534">
    <property type="entry name" value="Rtr1/RPAP2_sf"/>
</dbReference>
<evidence type="ECO:0000259" key="14">
    <source>
        <dbReference type="PROSITE" id="PS51479"/>
    </source>
</evidence>
<evidence type="ECO:0000256" key="11">
    <source>
        <dbReference type="PROSITE-ProRule" id="PRU00812"/>
    </source>
</evidence>
<feature type="compositionally biased region" description="Low complexity" evidence="13">
    <location>
        <begin position="182"/>
        <end position="193"/>
    </location>
</feature>
<comment type="catalytic activity">
    <reaction evidence="9 12">
        <text>O-phospho-L-seryl-[protein] + H2O = L-seryl-[protein] + phosphate</text>
        <dbReference type="Rhea" id="RHEA:20629"/>
        <dbReference type="Rhea" id="RHEA-COMP:9863"/>
        <dbReference type="Rhea" id="RHEA-COMP:11604"/>
        <dbReference type="ChEBI" id="CHEBI:15377"/>
        <dbReference type="ChEBI" id="CHEBI:29999"/>
        <dbReference type="ChEBI" id="CHEBI:43474"/>
        <dbReference type="ChEBI" id="CHEBI:83421"/>
        <dbReference type="EC" id="3.1.3.16"/>
    </reaction>
</comment>
<dbReference type="PANTHER" id="PTHR14732">
    <property type="entry name" value="RNA POLYMERASE II SUBUNIT B1 CTD PHOSPHATASE RPAP2-RELATED"/>
    <property type="match status" value="1"/>
</dbReference>
<evidence type="ECO:0000256" key="8">
    <source>
        <dbReference type="ARBA" id="ARBA00023242"/>
    </source>
</evidence>
<evidence type="ECO:0000256" key="12">
    <source>
        <dbReference type="RuleBase" id="RU367080"/>
    </source>
</evidence>
<dbReference type="Gene3D" id="1.25.40.820">
    <property type="match status" value="1"/>
</dbReference>
<keyword evidence="3 12" id="KW-0479">Metal-binding</keyword>
<dbReference type="Proteomes" id="UP000594262">
    <property type="component" value="Unplaced"/>
</dbReference>
<dbReference type="GO" id="GO:0008420">
    <property type="term" value="F:RNA polymerase II CTD heptapeptide repeat phosphatase activity"/>
    <property type="evidence" value="ECO:0007669"/>
    <property type="project" value="UniProtKB-UniRule"/>
</dbReference>
<reference evidence="15" key="1">
    <citation type="submission" date="2021-01" db="UniProtKB">
        <authorList>
            <consortium name="EnsemblMetazoa"/>
        </authorList>
    </citation>
    <scope>IDENTIFICATION</scope>
</reference>
<evidence type="ECO:0000256" key="6">
    <source>
        <dbReference type="ARBA" id="ARBA00022833"/>
    </source>
</evidence>